<dbReference type="RefSeq" id="WP_369725747.1">
    <property type="nucleotide sequence ID" value="NZ_CP165734.1"/>
</dbReference>
<accession>A0AB39XR91</accession>
<reference evidence="3" key="1">
    <citation type="submission" date="2024-08" db="EMBL/GenBank/DDBJ databases">
        <authorList>
            <person name="Chaddad Z."/>
            <person name="Lamrabet M."/>
            <person name="Bouhnik O."/>
            <person name="Alami S."/>
            <person name="Wipf D."/>
            <person name="Courty P.E."/>
            <person name="Missbah El Idrissi M."/>
        </authorList>
    </citation>
    <scope>NUCLEOTIDE SEQUENCE</scope>
    <source>
        <strain evidence="3">LLZ17</strain>
    </source>
</reference>
<feature type="compositionally biased region" description="Basic and acidic residues" evidence="1">
    <location>
        <begin position="68"/>
        <end position="80"/>
    </location>
</feature>
<dbReference type="Pfam" id="PF16998">
    <property type="entry name" value="17kDa_Anti_2"/>
    <property type="match status" value="1"/>
</dbReference>
<dbReference type="AlphaFoldDB" id="A0AB39XR91"/>
<feature type="region of interest" description="Disordered" evidence="1">
    <location>
        <begin position="33"/>
        <end position="54"/>
    </location>
</feature>
<dbReference type="PROSITE" id="PS51257">
    <property type="entry name" value="PROKAR_LIPOPROTEIN"/>
    <property type="match status" value="1"/>
</dbReference>
<name>A0AB39XR91_9BRAD</name>
<proteinExistence type="predicted"/>
<protein>
    <submittedName>
        <fullName evidence="3">RT0821/Lpp0805 family surface protein</fullName>
    </submittedName>
</protein>
<sequence>MRPSGFVVTMILIGLGTGGCSFSRNETSAYAKADDSDFTGSIARPAKEPAPTETDLAFARNAASDVLSKGDKDASQHWENPETGARGSVTPIAQSYAAEDGRKCRDFLASYVNGATESWLQGAGCQSSRGRWEIHTLKPWRS</sequence>
<evidence type="ECO:0000256" key="1">
    <source>
        <dbReference type="SAM" id="MobiDB-lite"/>
    </source>
</evidence>
<feature type="domain" description="Surface antigen" evidence="2">
    <location>
        <begin position="28"/>
        <end position="140"/>
    </location>
</feature>
<gene>
    <name evidence="3" type="ORF">AB8Z38_14250</name>
</gene>
<feature type="region of interest" description="Disordered" evidence="1">
    <location>
        <begin position="67"/>
        <end position="92"/>
    </location>
</feature>
<evidence type="ECO:0000259" key="2">
    <source>
        <dbReference type="Pfam" id="PF16998"/>
    </source>
</evidence>
<dbReference type="InterPro" id="IPR032635">
    <property type="entry name" value="Anti_2"/>
</dbReference>
<dbReference type="EMBL" id="CP165734">
    <property type="protein sequence ID" value="XDV60395.1"/>
    <property type="molecule type" value="Genomic_DNA"/>
</dbReference>
<evidence type="ECO:0000313" key="3">
    <source>
        <dbReference type="EMBL" id="XDV60395.1"/>
    </source>
</evidence>
<organism evidence="3">
    <name type="scientific">Bradyrhizobium sp. LLZ17</name>
    <dbReference type="NCBI Taxonomy" id="3239388"/>
    <lineage>
        <taxon>Bacteria</taxon>
        <taxon>Pseudomonadati</taxon>
        <taxon>Pseudomonadota</taxon>
        <taxon>Alphaproteobacteria</taxon>
        <taxon>Hyphomicrobiales</taxon>
        <taxon>Nitrobacteraceae</taxon>
        <taxon>Bradyrhizobium</taxon>
    </lineage>
</organism>